<dbReference type="Proteomes" id="UP000654918">
    <property type="component" value="Unassembled WGS sequence"/>
</dbReference>
<feature type="region of interest" description="Disordered" evidence="1">
    <location>
        <begin position="149"/>
        <end position="168"/>
    </location>
</feature>
<protein>
    <submittedName>
        <fullName evidence="2">Uncharacterized protein</fullName>
    </submittedName>
</protein>
<keyword evidence="3" id="KW-1185">Reference proteome</keyword>
<evidence type="ECO:0000256" key="1">
    <source>
        <dbReference type="SAM" id="MobiDB-lite"/>
    </source>
</evidence>
<evidence type="ECO:0000313" key="2">
    <source>
        <dbReference type="EMBL" id="KAF6832666.1"/>
    </source>
</evidence>
<sequence length="168" mass="18910">MMFEEDGTERVPHVQVLRVSPGIRATLKDMRASAGAPDAGERSRPVGRQRQRQRRSKCDRRRVIPRSRIWGRRRETRGSVSGSAVMAGGLASVDELNNLASHRFPGHGEGDMAWVPPFQYAAALRAVRATRSWFGERVFPRLTSPLLQETRPGQTTAPYRRSDLTTLF</sequence>
<proteinExistence type="predicted"/>
<evidence type="ECO:0000313" key="3">
    <source>
        <dbReference type="Proteomes" id="UP000654918"/>
    </source>
</evidence>
<feature type="compositionally biased region" description="Basic residues" evidence="1">
    <location>
        <begin position="45"/>
        <end position="64"/>
    </location>
</feature>
<reference evidence="2" key="1">
    <citation type="journal article" date="2020" name="Phytopathology">
        <title>Genome Sequence Resources of Colletotrichum truncatum, C. plurivorum, C. musicola, and C. sojae: Four Species Pathogenic to Soybean (Glycine max).</title>
        <authorList>
            <person name="Rogerio F."/>
            <person name="Boufleur T.R."/>
            <person name="Ciampi-Guillardi M."/>
            <person name="Sukno S.A."/>
            <person name="Thon M.R."/>
            <person name="Massola Junior N.S."/>
            <person name="Baroncelli R."/>
        </authorList>
    </citation>
    <scope>NUCLEOTIDE SEQUENCE</scope>
    <source>
        <strain evidence="2">LFN00145</strain>
    </source>
</reference>
<comment type="caution">
    <text evidence="2">The sequence shown here is derived from an EMBL/GenBank/DDBJ whole genome shotgun (WGS) entry which is preliminary data.</text>
</comment>
<organism evidence="2 3">
    <name type="scientific">Colletotrichum plurivorum</name>
    <dbReference type="NCBI Taxonomy" id="2175906"/>
    <lineage>
        <taxon>Eukaryota</taxon>
        <taxon>Fungi</taxon>
        <taxon>Dikarya</taxon>
        <taxon>Ascomycota</taxon>
        <taxon>Pezizomycotina</taxon>
        <taxon>Sordariomycetes</taxon>
        <taxon>Hypocreomycetidae</taxon>
        <taxon>Glomerellales</taxon>
        <taxon>Glomerellaceae</taxon>
        <taxon>Colletotrichum</taxon>
        <taxon>Colletotrichum orchidearum species complex</taxon>
    </lineage>
</organism>
<dbReference type="EMBL" id="WIGO01000067">
    <property type="protein sequence ID" value="KAF6832666.1"/>
    <property type="molecule type" value="Genomic_DNA"/>
</dbReference>
<accession>A0A8H6NHH8</accession>
<name>A0A8H6NHH8_9PEZI</name>
<gene>
    <name evidence="2" type="ORF">CPLU01_06062</name>
</gene>
<dbReference type="AlphaFoldDB" id="A0A8H6NHH8"/>
<feature type="region of interest" description="Disordered" evidence="1">
    <location>
        <begin position="29"/>
        <end position="64"/>
    </location>
</feature>